<comment type="caution">
    <text evidence="1">The sequence shown here is derived from an EMBL/GenBank/DDBJ whole genome shotgun (WGS) entry which is preliminary data.</text>
</comment>
<reference evidence="1 2" key="2">
    <citation type="journal article" date="2022" name="Mol. Ecol. Resour.">
        <title>The genomes of chicory, endive, great burdock and yacon provide insights into Asteraceae paleo-polyploidization history and plant inulin production.</title>
        <authorList>
            <person name="Fan W."/>
            <person name="Wang S."/>
            <person name="Wang H."/>
            <person name="Wang A."/>
            <person name="Jiang F."/>
            <person name="Liu H."/>
            <person name="Zhao H."/>
            <person name="Xu D."/>
            <person name="Zhang Y."/>
        </authorList>
    </citation>
    <scope>NUCLEOTIDE SEQUENCE [LARGE SCALE GENOMIC DNA]</scope>
    <source>
        <strain evidence="2">cv. Yunnan</strain>
        <tissue evidence="1">Leaves</tissue>
    </source>
</reference>
<sequence>MTRLLEKDAPFVFDEECLQAFDFLKEKLINAPILISPDWSLPFELMYDASDYAVSAILGQRRDKHFHPIYYASKTLNDAQENYTITEKELLAVVFSFDKFRSYLVLSKTTVFTDHSALRFLFQKKDAKPRLIRWILLLSEFDIEIKDKRGAENVAADHLSRLEDPKREEIREEVIGDKFVGYNFETDAVNRNYSIKTTSFG</sequence>
<evidence type="ECO:0000313" key="1">
    <source>
        <dbReference type="EMBL" id="KAI3815939.1"/>
    </source>
</evidence>
<accession>A0ACB9J6M3</accession>
<organism evidence="1 2">
    <name type="scientific">Smallanthus sonchifolius</name>
    <dbReference type="NCBI Taxonomy" id="185202"/>
    <lineage>
        <taxon>Eukaryota</taxon>
        <taxon>Viridiplantae</taxon>
        <taxon>Streptophyta</taxon>
        <taxon>Embryophyta</taxon>
        <taxon>Tracheophyta</taxon>
        <taxon>Spermatophyta</taxon>
        <taxon>Magnoliopsida</taxon>
        <taxon>eudicotyledons</taxon>
        <taxon>Gunneridae</taxon>
        <taxon>Pentapetalae</taxon>
        <taxon>asterids</taxon>
        <taxon>campanulids</taxon>
        <taxon>Asterales</taxon>
        <taxon>Asteraceae</taxon>
        <taxon>Asteroideae</taxon>
        <taxon>Heliantheae alliance</taxon>
        <taxon>Millerieae</taxon>
        <taxon>Smallanthus</taxon>
    </lineage>
</organism>
<dbReference type="EMBL" id="CM042022">
    <property type="protein sequence ID" value="KAI3815939.1"/>
    <property type="molecule type" value="Genomic_DNA"/>
</dbReference>
<name>A0ACB9J6M3_9ASTR</name>
<dbReference type="Proteomes" id="UP001056120">
    <property type="component" value="Linkage Group LG05"/>
</dbReference>
<reference evidence="2" key="1">
    <citation type="journal article" date="2022" name="Mol. Ecol. Resour.">
        <title>The genomes of chicory, endive, great burdock and yacon provide insights into Asteraceae palaeo-polyploidization history and plant inulin production.</title>
        <authorList>
            <person name="Fan W."/>
            <person name="Wang S."/>
            <person name="Wang H."/>
            <person name="Wang A."/>
            <person name="Jiang F."/>
            <person name="Liu H."/>
            <person name="Zhao H."/>
            <person name="Xu D."/>
            <person name="Zhang Y."/>
        </authorList>
    </citation>
    <scope>NUCLEOTIDE SEQUENCE [LARGE SCALE GENOMIC DNA]</scope>
    <source>
        <strain evidence="2">cv. Yunnan</strain>
    </source>
</reference>
<keyword evidence="2" id="KW-1185">Reference proteome</keyword>
<evidence type="ECO:0000313" key="2">
    <source>
        <dbReference type="Proteomes" id="UP001056120"/>
    </source>
</evidence>
<gene>
    <name evidence="1" type="ORF">L1987_15623</name>
</gene>
<proteinExistence type="predicted"/>
<protein>
    <submittedName>
        <fullName evidence="1">Uncharacterized protein</fullName>
    </submittedName>
</protein>